<feature type="transmembrane region" description="Helical" evidence="7">
    <location>
        <begin position="64"/>
        <end position="86"/>
    </location>
</feature>
<protein>
    <submittedName>
        <fullName evidence="11">Mechanosensitive ion channel family protein</fullName>
    </submittedName>
</protein>
<evidence type="ECO:0000259" key="8">
    <source>
        <dbReference type="Pfam" id="PF00924"/>
    </source>
</evidence>
<dbReference type="Gene3D" id="1.10.287.1260">
    <property type="match status" value="1"/>
</dbReference>
<evidence type="ECO:0000256" key="1">
    <source>
        <dbReference type="ARBA" id="ARBA00004651"/>
    </source>
</evidence>
<dbReference type="InterPro" id="IPR049278">
    <property type="entry name" value="MS_channel_C"/>
</dbReference>
<dbReference type="InterPro" id="IPR023408">
    <property type="entry name" value="MscS_beta-dom_sf"/>
</dbReference>
<evidence type="ECO:0000256" key="7">
    <source>
        <dbReference type="SAM" id="Phobius"/>
    </source>
</evidence>
<gene>
    <name evidence="11" type="ORF">H9659_04005</name>
</gene>
<dbReference type="InterPro" id="IPR045276">
    <property type="entry name" value="YbiO_bact"/>
</dbReference>
<keyword evidence="3" id="KW-1003">Cell membrane</keyword>
<dbReference type="InterPro" id="IPR011014">
    <property type="entry name" value="MscS_channel_TM-2"/>
</dbReference>
<evidence type="ECO:0000259" key="9">
    <source>
        <dbReference type="Pfam" id="PF21082"/>
    </source>
</evidence>
<keyword evidence="4 7" id="KW-0812">Transmembrane</keyword>
<comment type="subcellular location">
    <subcellularLocation>
        <location evidence="1">Cell membrane</location>
        <topology evidence="1">Multi-pass membrane protein</topology>
    </subcellularLocation>
</comment>
<dbReference type="Pfam" id="PF00924">
    <property type="entry name" value="MS_channel_2nd"/>
    <property type="match status" value="1"/>
</dbReference>
<reference evidence="11 12" key="1">
    <citation type="submission" date="2020-08" db="EMBL/GenBank/DDBJ databases">
        <title>A Genomic Blueprint of the Chicken Gut Microbiome.</title>
        <authorList>
            <person name="Gilroy R."/>
            <person name="Ravi A."/>
            <person name="Getino M."/>
            <person name="Pursley I."/>
            <person name="Horton D.L."/>
            <person name="Alikhan N.-F."/>
            <person name="Baker D."/>
            <person name="Gharbi K."/>
            <person name="Hall N."/>
            <person name="Watson M."/>
            <person name="Adriaenssens E.M."/>
            <person name="Foster-Nyarko E."/>
            <person name="Jarju S."/>
            <person name="Secka A."/>
            <person name="Antonio M."/>
            <person name="Oren A."/>
            <person name="Chaudhuri R."/>
            <person name="La Ragione R.M."/>
            <person name="Hildebrand F."/>
            <person name="Pallen M.J."/>
        </authorList>
    </citation>
    <scope>NUCLEOTIDE SEQUENCE [LARGE SCALE GENOMIC DNA]</scope>
    <source>
        <strain evidence="11 12">Sa3CUA8</strain>
    </source>
</reference>
<dbReference type="InterPro" id="IPR006685">
    <property type="entry name" value="MscS_channel_2nd"/>
</dbReference>
<dbReference type="Pfam" id="PF21088">
    <property type="entry name" value="MS_channel_1st"/>
    <property type="match status" value="1"/>
</dbReference>
<accession>A0ABR8PHC8</accession>
<keyword evidence="6 7" id="KW-0472">Membrane</keyword>
<dbReference type="RefSeq" id="WP_191688658.1">
    <property type="nucleotide sequence ID" value="NZ_JACSQY010000002.1"/>
</dbReference>
<dbReference type="SUPFAM" id="SSF82861">
    <property type="entry name" value="Mechanosensitive channel protein MscS (YggB), transmembrane region"/>
    <property type="match status" value="1"/>
</dbReference>
<proteinExistence type="inferred from homology"/>
<dbReference type="PANTHER" id="PTHR30460">
    <property type="entry name" value="MODERATE CONDUCTANCE MECHANOSENSITIVE CHANNEL YBIO"/>
    <property type="match status" value="1"/>
</dbReference>
<dbReference type="PANTHER" id="PTHR30460:SF0">
    <property type="entry name" value="MODERATE CONDUCTANCE MECHANOSENSITIVE CHANNEL YBIO"/>
    <property type="match status" value="1"/>
</dbReference>
<dbReference type="Gene3D" id="2.30.30.60">
    <property type="match status" value="1"/>
</dbReference>
<feature type="domain" description="Mechanosensitive ion channel transmembrane helices 2/3" evidence="10">
    <location>
        <begin position="68"/>
        <end position="108"/>
    </location>
</feature>
<feature type="transmembrane region" description="Helical" evidence="7">
    <location>
        <begin position="92"/>
        <end position="122"/>
    </location>
</feature>
<dbReference type="InterPro" id="IPR049142">
    <property type="entry name" value="MS_channel_1st"/>
</dbReference>
<evidence type="ECO:0000256" key="2">
    <source>
        <dbReference type="ARBA" id="ARBA00008017"/>
    </source>
</evidence>
<evidence type="ECO:0000256" key="3">
    <source>
        <dbReference type="ARBA" id="ARBA00022475"/>
    </source>
</evidence>
<dbReference type="Gene3D" id="3.30.70.100">
    <property type="match status" value="1"/>
</dbReference>
<evidence type="ECO:0000256" key="6">
    <source>
        <dbReference type="ARBA" id="ARBA00023136"/>
    </source>
</evidence>
<sequence>MKVFLDKIPFELDDIIGTVIKLVVIIVAFSIAVPLGKKMISATINKMSLTRKTKASRIKTLDKLLLNIYSYVMIFIFIGTVLSLFGVSIGPLIAGAGVVGLAIGFGAQGLVSDVVTGFFILLEQQMEVDDYVTVAGIDGVVEEIGLRTTKVRAFDGTLNYLPNRIIENVANHTRGNMRALVDVGISYYNDVDQAIGVLERVCENFQRDERFKDGPHAIGVQSIDGTNVVLRVIGQVENGLQWECERDLLKAIKVAFDEANIELPLNYQVIHQQEQLG</sequence>
<comment type="caution">
    <text evidence="11">The sequence shown here is derived from an EMBL/GenBank/DDBJ whole genome shotgun (WGS) entry which is preliminary data.</text>
</comment>
<feature type="domain" description="Mechanosensitive ion channel MscS" evidence="8">
    <location>
        <begin position="110"/>
        <end position="174"/>
    </location>
</feature>
<feature type="domain" description="Mechanosensitive ion channel MscS C-terminal" evidence="9">
    <location>
        <begin position="181"/>
        <end position="263"/>
    </location>
</feature>
<dbReference type="SUPFAM" id="SSF50182">
    <property type="entry name" value="Sm-like ribonucleoproteins"/>
    <property type="match status" value="1"/>
</dbReference>
<dbReference type="Proteomes" id="UP000659496">
    <property type="component" value="Unassembled WGS sequence"/>
</dbReference>
<evidence type="ECO:0000259" key="10">
    <source>
        <dbReference type="Pfam" id="PF21088"/>
    </source>
</evidence>
<keyword evidence="12" id="KW-1185">Reference proteome</keyword>
<evidence type="ECO:0000313" key="11">
    <source>
        <dbReference type="EMBL" id="MBD7907494.1"/>
    </source>
</evidence>
<comment type="similarity">
    <text evidence="2">Belongs to the MscS (TC 1.A.23) family.</text>
</comment>
<dbReference type="InterPro" id="IPR010920">
    <property type="entry name" value="LSM_dom_sf"/>
</dbReference>
<evidence type="ECO:0000256" key="4">
    <source>
        <dbReference type="ARBA" id="ARBA00022692"/>
    </source>
</evidence>
<evidence type="ECO:0000313" key="12">
    <source>
        <dbReference type="Proteomes" id="UP000659496"/>
    </source>
</evidence>
<organism evidence="11 12">
    <name type="scientific">Sporosarcina gallistercoris</name>
    <dbReference type="NCBI Taxonomy" id="2762245"/>
    <lineage>
        <taxon>Bacteria</taxon>
        <taxon>Bacillati</taxon>
        <taxon>Bacillota</taxon>
        <taxon>Bacilli</taxon>
        <taxon>Bacillales</taxon>
        <taxon>Caryophanaceae</taxon>
        <taxon>Sporosarcina</taxon>
    </lineage>
</organism>
<dbReference type="EMBL" id="JACSQY010000002">
    <property type="protein sequence ID" value="MBD7907494.1"/>
    <property type="molecule type" value="Genomic_DNA"/>
</dbReference>
<name>A0ABR8PHC8_9BACL</name>
<dbReference type="SUPFAM" id="SSF82689">
    <property type="entry name" value="Mechanosensitive channel protein MscS (YggB), C-terminal domain"/>
    <property type="match status" value="1"/>
</dbReference>
<feature type="transmembrane region" description="Helical" evidence="7">
    <location>
        <begin position="15"/>
        <end position="36"/>
    </location>
</feature>
<dbReference type="Pfam" id="PF21082">
    <property type="entry name" value="MS_channel_3rd"/>
    <property type="match status" value="1"/>
</dbReference>
<keyword evidence="5 7" id="KW-1133">Transmembrane helix</keyword>
<dbReference type="InterPro" id="IPR011066">
    <property type="entry name" value="MscS_channel_C_sf"/>
</dbReference>
<evidence type="ECO:0000256" key="5">
    <source>
        <dbReference type="ARBA" id="ARBA00022989"/>
    </source>
</evidence>